<keyword evidence="1" id="KW-0472">Membrane</keyword>
<gene>
    <name evidence="2" type="ORF">GO621_14225</name>
</gene>
<dbReference type="AlphaFoldDB" id="A0A7K1SZD4"/>
<proteinExistence type="predicted"/>
<dbReference type="RefSeq" id="WP_157568188.1">
    <property type="nucleotide sequence ID" value="NZ_WPIK01000013.1"/>
</dbReference>
<dbReference type="EMBL" id="WPIK01000013">
    <property type="protein sequence ID" value="MVN22684.1"/>
    <property type="molecule type" value="Genomic_DNA"/>
</dbReference>
<evidence type="ECO:0000313" key="2">
    <source>
        <dbReference type="EMBL" id="MVN22684.1"/>
    </source>
</evidence>
<feature type="transmembrane region" description="Helical" evidence="1">
    <location>
        <begin position="7"/>
        <end position="28"/>
    </location>
</feature>
<keyword evidence="1" id="KW-0812">Transmembrane</keyword>
<protein>
    <submittedName>
        <fullName evidence="2">Uncharacterized protein</fullName>
    </submittedName>
</protein>
<sequence>MKPKTMFYISLIAGICILGEALYTAVYSTSARNSFSISWNLMAGGYLLFAAFRNYKLMKAEENAD</sequence>
<accession>A0A7K1SZD4</accession>
<feature type="transmembrane region" description="Helical" evidence="1">
    <location>
        <begin position="34"/>
        <end position="52"/>
    </location>
</feature>
<evidence type="ECO:0000313" key="3">
    <source>
        <dbReference type="Proteomes" id="UP000462014"/>
    </source>
</evidence>
<keyword evidence="3" id="KW-1185">Reference proteome</keyword>
<reference evidence="2 3" key="1">
    <citation type="submission" date="2019-12" db="EMBL/GenBank/DDBJ databases">
        <title>Mucilaginibacter sp. HMF7410 genome sequencing and assembly.</title>
        <authorList>
            <person name="Kang H."/>
            <person name="Cha I."/>
            <person name="Kim H."/>
            <person name="Joh K."/>
        </authorList>
    </citation>
    <scope>NUCLEOTIDE SEQUENCE [LARGE SCALE GENOMIC DNA]</scope>
    <source>
        <strain evidence="2 3">HMF7410</strain>
    </source>
</reference>
<organism evidence="2 3">
    <name type="scientific">Mucilaginibacter arboris</name>
    <dbReference type="NCBI Taxonomy" id="2682090"/>
    <lineage>
        <taxon>Bacteria</taxon>
        <taxon>Pseudomonadati</taxon>
        <taxon>Bacteroidota</taxon>
        <taxon>Sphingobacteriia</taxon>
        <taxon>Sphingobacteriales</taxon>
        <taxon>Sphingobacteriaceae</taxon>
        <taxon>Mucilaginibacter</taxon>
    </lineage>
</organism>
<dbReference type="Proteomes" id="UP000462014">
    <property type="component" value="Unassembled WGS sequence"/>
</dbReference>
<keyword evidence="1" id="KW-1133">Transmembrane helix</keyword>
<comment type="caution">
    <text evidence="2">The sequence shown here is derived from an EMBL/GenBank/DDBJ whole genome shotgun (WGS) entry which is preliminary data.</text>
</comment>
<evidence type="ECO:0000256" key="1">
    <source>
        <dbReference type="SAM" id="Phobius"/>
    </source>
</evidence>
<name>A0A7K1SZD4_9SPHI</name>